<feature type="domain" description="J" evidence="3">
    <location>
        <begin position="4"/>
        <end position="70"/>
    </location>
</feature>
<dbReference type="GO" id="GO:0005829">
    <property type="term" value="C:cytosol"/>
    <property type="evidence" value="ECO:0007669"/>
    <property type="project" value="TreeGrafter"/>
</dbReference>
<name>A0A7J7MYM6_9MAGN</name>
<evidence type="ECO:0000256" key="1">
    <source>
        <dbReference type="ARBA" id="ARBA00023186"/>
    </source>
</evidence>
<dbReference type="InterPro" id="IPR008971">
    <property type="entry name" value="HSP40/DnaJ_pept-bd"/>
</dbReference>
<feature type="region of interest" description="Disordered" evidence="2">
    <location>
        <begin position="283"/>
        <end position="302"/>
    </location>
</feature>
<proteinExistence type="predicted"/>
<dbReference type="InterPro" id="IPR018253">
    <property type="entry name" value="DnaJ_domain_CS"/>
</dbReference>
<evidence type="ECO:0000256" key="2">
    <source>
        <dbReference type="SAM" id="MobiDB-lite"/>
    </source>
</evidence>
<sequence length="302" mass="34483">MGADYYTLLGITKSADQESVKKSWRRLAREYHPDRNPSNKPEAEEKFKQISEAYNVLGNPFKRKLYDGVDGLNPIPDPHFPPSCTSSTSPKESPFNFSSFSIGGSRDRNKAPPYYHKCYFSLEELYTGTTKIVKTPNRVYNDIPILFNLYCSFPDIQFQEEVFTIDVKPGYKDGTKITFPNKGIIVDGYNRGDFVVLVVQKTHDVYQRVWNDLVITQKIDLLEALTGKTLYVRTLDGRHLKVPVEDIVRPGYEVVVPDEGMPITKEPGKKGNLRIKFDVEYPGSLSGEQKSDLTRVLRRNKN</sequence>
<keyword evidence="5" id="KW-1185">Reference proteome</keyword>
<dbReference type="PRINTS" id="PR00625">
    <property type="entry name" value="JDOMAIN"/>
</dbReference>
<dbReference type="PANTHER" id="PTHR24078">
    <property type="entry name" value="DNAJ HOMOLOG SUBFAMILY C MEMBER"/>
    <property type="match status" value="1"/>
</dbReference>
<dbReference type="SMART" id="SM00271">
    <property type="entry name" value="DnaJ"/>
    <property type="match status" value="1"/>
</dbReference>
<evidence type="ECO:0000313" key="5">
    <source>
        <dbReference type="Proteomes" id="UP000541444"/>
    </source>
</evidence>
<dbReference type="SUPFAM" id="SSF46565">
    <property type="entry name" value="Chaperone J-domain"/>
    <property type="match status" value="1"/>
</dbReference>
<dbReference type="InterPro" id="IPR036869">
    <property type="entry name" value="J_dom_sf"/>
</dbReference>
<dbReference type="EMBL" id="JACGCM010001183">
    <property type="protein sequence ID" value="KAF6159890.1"/>
    <property type="molecule type" value="Genomic_DNA"/>
</dbReference>
<dbReference type="GO" id="GO:0006457">
    <property type="term" value="P:protein folding"/>
    <property type="evidence" value="ECO:0007669"/>
    <property type="project" value="InterPro"/>
</dbReference>
<dbReference type="SUPFAM" id="SSF49493">
    <property type="entry name" value="HSP40/DnaJ peptide-binding domain"/>
    <property type="match status" value="2"/>
</dbReference>
<evidence type="ECO:0000313" key="4">
    <source>
        <dbReference type="EMBL" id="KAF6159890.1"/>
    </source>
</evidence>
<dbReference type="InterPro" id="IPR002939">
    <property type="entry name" value="DnaJ_C"/>
</dbReference>
<dbReference type="OrthoDB" id="550424at2759"/>
<comment type="caution">
    <text evidence="4">The sequence shown here is derived from an EMBL/GenBank/DDBJ whole genome shotgun (WGS) entry which is preliminary data.</text>
</comment>
<dbReference type="Gene3D" id="1.10.287.110">
    <property type="entry name" value="DnaJ domain"/>
    <property type="match status" value="1"/>
</dbReference>
<evidence type="ECO:0000259" key="3">
    <source>
        <dbReference type="PROSITE" id="PS50076"/>
    </source>
</evidence>
<dbReference type="PROSITE" id="PS50076">
    <property type="entry name" value="DNAJ_2"/>
    <property type="match status" value="1"/>
</dbReference>
<dbReference type="CDD" id="cd06257">
    <property type="entry name" value="DnaJ"/>
    <property type="match status" value="1"/>
</dbReference>
<dbReference type="InterPro" id="IPR001623">
    <property type="entry name" value="DnaJ_domain"/>
</dbReference>
<dbReference type="Pfam" id="PF01556">
    <property type="entry name" value="DnaJ_C"/>
    <property type="match status" value="1"/>
</dbReference>
<dbReference type="AlphaFoldDB" id="A0A7J7MYM6"/>
<dbReference type="GO" id="GO:0051082">
    <property type="term" value="F:unfolded protein binding"/>
    <property type="evidence" value="ECO:0007669"/>
    <property type="project" value="InterPro"/>
</dbReference>
<protein>
    <recommendedName>
        <fullName evidence="3">J domain-containing protein</fullName>
    </recommendedName>
</protein>
<dbReference type="InterPro" id="IPR051339">
    <property type="entry name" value="DnaJ_subfamily_B"/>
</dbReference>
<dbReference type="Gene3D" id="2.60.260.20">
    <property type="entry name" value="Urease metallochaperone UreE, N-terminal domain"/>
    <property type="match status" value="2"/>
</dbReference>
<keyword evidence="1" id="KW-0143">Chaperone</keyword>
<gene>
    <name evidence="4" type="ORF">GIB67_032974</name>
</gene>
<dbReference type="Pfam" id="PF00226">
    <property type="entry name" value="DnaJ"/>
    <property type="match status" value="1"/>
</dbReference>
<dbReference type="Proteomes" id="UP000541444">
    <property type="component" value="Unassembled WGS sequence"/>
</dbReference>
<accession>A0A7J7MYM6</accession>
<dbReference type="PANTHER" id="PTHR24078:SF175">
    <property type="entry name" value="DNAJ HEAT SHOCK FAMILY PROTEIN"/>
    <property type="match status" value="1"/>
</dbReference>
<organism evidence="4 5">
    <name type="scientific">Kingdonia uniflora</name>
    <dbReference type="NCBI Taxonomy" id="39325"/>
    <lineage>
        <taxon>Eukaryota</taxon>
        <taxon>Viridiplantae</taxon>
        <taxon>Streptophyta</taxon>
        <taxon>Embryophyta</taxon>
        <taxon>Tracheophyta</taxon>
        <taxon>Spermatophyta</taxon>
        <taxon>Magnoliopsida</taxon>
        <taxon>Ranunculales</taxon>
        <taxon>Circaeasteraceae</taxon>
        <taxon>Kingdonia</taxon>
    </lineage>
</organism>
<dbReference type="CDD" id="cd10747">
    <property type="entry name" value="DnaJ_C"/>
    <property type="match status" value="1"/>
</dbReference>
<reference evidence="4 5" key="1">
    <citation type="journal article" date="2020" name="IScience">
        <title>Genome Sequencing of the Endangered Kingdonia uniflora (Circaeasteraceae, Ranunculales) Reveals Potential Mechanisms of Evolutionary Specialization.</title>
        <authorList>
            <person name="Sun Y."/>
            <person name="Deng T."/>
            <person name="Zhang A."/>
            <person name="Moore M.J."/>
            <person name="Landis J.B."/>
            <person name="Lin N."/>
            <person name="Zhang H."/>
            <person name="Zhang X."/>
            <person name="Huang J."/>
            <person name="Zhang X."/>
            <person name="Sun H."/>
            <person name="Wang H."/>
        </authorList>
    </citation>
    <scope>NUCLEOTIDE SEQUENCE [LARGE SCALE GENOMIC DNA]</scope>
    <source>
        <strain evidence="4">TB1705</strain>
        <tissue evidence="4">Leaf</tissue>
    </source>
</reference>
<dbReference type="PROSITE" id="PS00636">
    <property type="entry name" value="DNAJ_1"/>
    <property type="match status" value="1"/>
</dbReference>
<dbReference type="GO" id="GO:0051087">
    <property type="term" value="F:protein-folding chaperone binding"/>
    <property type="evidence" value="ECO:0007669"/>
    <property type="project" value="TreeGrafter"/>
</dbReference>
<dbReference type="FunFam" id="2.60.260.20:FF:000006">
    <property type="entry name" value="DnaJ subfamily B member 13"/>
    <property type="match status" value="1"/>
</dbReference>